<name>A0ABV3FV94_9NOCA</name>
<accession>A0ABV3FV94</accession>
<feature type="region of interest" description="Disordered" evidence="1">
    <location>
        <begin position="154"/>
        <end position="215"/>
    </location>
</feature>
<proteinExistence type="predicted"/>
<dbReference type="EMBL" id="JBFAKC010000007">
    <property type="protein sequence ID" value="MEV0709344.1"/>
    <property type="molecule type" value="Genomic_DNA"/>
</dbReference>
<evidence type="ECO:0000313" key="3">
    <source>
        <dbReference type="Proteomes" id="UP001551695"/>
    </source>
</evidence>
<sequence>MSDDPDEESGIRIRTGDGAMLPVLTDPVLTGLLDATAETERPFLEVTRGGERIRADLLPDGMYRIAHRADAATDEFELYTGDPIFLRDIVFAWIDRDPWWSDRVAWSRVDPVIAELESVRAEVADLLDGFGALDALTGAMDDALTRADELLAGAADPSRSSESEDIGAATLPLDAGDGFDTDDPFARIDALLAMDLDDPGPDSPPELGAQIPGQP</sequence>
<evidence type="ECO:0000256" key="1">
    <source>
        <dbReference type="SAM" id="MobiDB-lite"/>
    </source>
</evidence>
<dbReference type="Proteomes" id="UP001551695">
    <property type="component" value="Unassembled WGS sequence"/>
</dbReference>
<evidence type="ECO:0000313" key="2">
    <source>
        <dbReference type="EMBL" id="MEV0709344.1"/>
    </source>
</evidence>
<organism evidence="2 3">
    <name type="scientific">Nocardia aurea</name>
    <dbReference type="NCBI Taxonomy" id="2144174"/>
    <lineage>
        <taxon>Bacteria</taxon>
        <taxon>Bacillati</taxon>
        <taxon>Actinomycetota</taxon>
        <taxon>Actinomycetes</taxon>
        <taxon>Mycobacteriales</taxon>
        <taxon>Nocardiaceae</taxon>
        <taxon>Nocardia</taxon>
    </lineage>
</organism>
<gene>
    <name evidence="2" type="ORF">AB0I48_17430</name>
</gene>
<protein>
    <submittedName>
        <fullName evidence="2">Uncharacterized protein</fullName>
    </submittedName>
</protein>
<dbReference type="RefSeq" id="WP_357784803.1">
    <property type="nucleotide sequence ID" value="NZ_JBFAKC010000007.1"/>
</dbReference>
<reference evidence="2 3" key="1">
    <citation type="submission" date="2024-06" db="EMBL/GenBank/DDBJ databases">
        <title>The Natural Products Discovery Center: Release of the First 8490 Sequenced Strains for Exploring Actinobacteria Biosynthetic Diversity.</title>
        <authorList>
            <person name="Kalkreuter E."/>
            <person name="Kautsar S.A."/>
            <person name="Yang D."/>
            <person name="Bader C.D."/>
            <person name="Teijaro C.N."/>
            <person name="Fluegel L."/>
            <person name="Davis C.M."/>
            <person name="Simpson J.R."/>
            <person name="Lauterbach L."/>
            <person name="Steele A.D."/>
            <person name="Gui C."/>
            <person name="Meng S."/>
            <person name="Li G."/>
            <person name="Viehrig K."/>
            <person name="Ye F."/>
            <person name="Su P."/>
            <person name="Kiefer A.F."/>
            <person name="Nichols A."/>
            <person name="Cepeda A.J."/>
            <person name="Yan W."/>
            <person name="Fan B."/>
            <person name="Jiang Y."/>
            <person name="Adhikari A."/>
            <person name="Zheng C.-J."/>
            <person name="Schuster L."/>
            <person name="Cowan T.M."/>
            <person name="Smanski M.J."/>
            <person name="Chevrette M.G."/>
            <person name="De Carvalho L.P.S."/>
            <person name="Shen B."/>
        </authorList>
    </citation>
    <scope>NUCLEOTIDE SEQUENCE [LARGE SCALE GENOMIC DNA]</scope>
    <source>
        <strain evidence="2 3">NPDC050403</strain>
    </source>
</reference>
<keyword evidence="3" id="KW-1185">Reference proteome</keyword>
<comment type="caution">
    <text evidence="2">The sequence shown here is derived from an EMBL/GenBank/DDBJ whole genome shotgun (WGS) entry which is preliminary data.</text>
</comment>